<dbReference type="EMBL" id="HBUE01287478">
    <property type="protein sequence ID" value="CAG6572393.1"/>
    <property type="molecule type" value="Transcribed_RNA"/>
</dbReference>
<reference evidence="2" key="1">
    <citation type="submission" date="2021-05" db="EMBL/GenBank/DDBJ databases">
        <authorList>
            <person name="Alioto T."/>
            <person name="Alioto T."/>
            <person name="Gomez Garrido J."/>
        </authorList>
    </citation>
    <scope>NUCLEOTIDE SEQUENCE</scope>
</reference>
<evidence type="ECO:0000313" key="2">
    <source>
        <dbReference type="EMBL" id="CAG6572393.1"/>
    </source>
</evidence>
<proteinExistence type="predicted"/>
<feature type="region of interest" description="Disordered" evidence="1">
    <location>
        <begin position="1"/>
        <end position="78"/>
    </location>
</feature>
<accession>A0A8D8NPN1</accession>
<feature type="region of interest" description="Disordered" evidence="1">
    <location>
        <begin position="120"/>
        <end position="149"/>
    </location>
</feature>
<dbReference type="AlphaFoldDB" id="A0A8D8NPN1"/>
<organism evidence="2">
    <name type="scientific">Culex pipiens</name>
    <name type="common">House mosquito</name>
    <dbReference type="NCBI Taxonomy" id="7175"/>
    <lineage>
        <taxon>Eukaryota</taxon>
        <taxon>Metazoa</taxon>
        <taxon>Ecdysozoa</taxon>
        <taxon>Arthropoda</taxon>
        <taxon>Hexapoda</taxon>
        <taxon>Insecta</taxon>
        <taxon>Pterygota</taxon>
        <taxon>Neoptera</taxon>
        <taxon>Endopterygota</taxon>
        <taxon>Diptera</taxon>
        <taxon>Nematocera</taxon>
        <taxon>Culicoidea</taxon>
        <taxon>Culicidae</taxon>
        <taxon>Culicinae</taxon>
        <taxon>Culicini</taxon>
        <taxon>Culex</taxon>
        <taxon>Culex</taxon>
    </lineage>
</organism>
<dbReference type="EMBL" id="HBUE01181861">
    <property type="protein sequence ID" value="CAG6520826.1"/>
    <property type="molecule type" value="Transcribed_RNA"/>
</dbReference>
<evidence type="ECO:0000256" key="1">
    <source>
        <dbReference type="SAM" id="MobiDB-lite"/>
    </source>
</evidence>
<feature type="compositionally biased region" description="Basic residues" evidence="1">
    <location>
        <begin position="1"/>
        <end position="10"/>
    </location>
</feature>
<name>A0A8D8NPN1_CULPI</name>
<protein>
    <submittedName>
        <fullName evidence="2">(northern house mosquito) hypothetical protein</fullName>
    </submittedName>
</protein>
<sequence length="149" mass="16679">MRDVRRHVRRAERPAPAHQDSRQAAVPVQAVRPYLRPEGHPAGPHEQARGRQEVQLRQVRQNLHAAGKFDPAREEYPPQREGLPVQLLRQAVCLQEQPGGARANPHHGEELCVRAVPAGVQNRGPAEAPPDRPALSGRAEWHGHGRRLR</sequence>
<feature type="compositionally biased region" description="Basic and acidic residues" evidence="1">
    <location>
        <begin position="11"/>
        <end position="21"/>
    </location>
</feature>